<dbReference type="AlphaFoldDB" id="A0A9P6C4S0"/>
<evidence type="ECO:0000313" key="4">
    <source>
        <dbReference type="Proteomes" id="UP000807342"/>
    </source>
</evidence>
<keyword evidence="1" id="KW-0677">Repeat</keyword>
<feature type="non-terminal residue" evidence="3">
    <location>
        <position position="1"/>
    </location>
</feature>
<proteinExistence type="predicted"/>
<gene>
    <name evidence="3" type="ORF">P691DRAFT_661736</name>
</gene>
<sequence>CHPGTREQYVMDIVSWGAPAIGAGEPLPLPLYWVKGLIGVGKSAIAQTRAEKFNDPRKPGATFFFSANEQDNAAQLPAFRRISRVPVSCRPEGAPR</sequence>
<evidence type="ECO:0000256" key="1">
    <source>
        <dbReference type="ARBA" id="ARBA00022737"/>
    </source>
</evidence>
<evidence type="ECO:0000259" key="2">
    <source>
        <dbReference type="Pfam" id="PF24883"/>
    </source>
</evidence>
<dbReference type="Pfam" id="PF24883">
    <property type="entry name" value="NPHP3_N"/>
    <property type="match status" value="1"/>
</dbReference>
<dbReference type="InterPro" id="IPR056884">
    <property type="entry name" value="NPHP3-like_N"/>
</dbReference>
<reference evidence="3" key="1">
    <citation type="submission" date="2020-11" db="EMBL/GenBank/DDBJ databases">
        <authorList>
            <consortium name="DOE Joint Genome Institute"/>
            <person name="Ahrendt S."/>
            <person name="Riley R."/>
            <person name="Andreopoulos W."/>
            <person name="Labutti K."/>
            <person name="Pangilinan J."/>
            <person name="Ruiz-Duenas F.J."/>
            <person name="Barrasa J.M."/>
            <person name="Sanchez-Garcia M."/>
            <person name="Camarero S."/>
            <person name="Miyauchi S."/>
            <person name="Serrano A."/>
            <person name="Linde D."/>
            <person name="Babiker R."/>
            <person name="Drula E."/>
            <person name="Ayuso-Fernandez I."/>
            <person name="Pacheco R."/>
            <person name="Padilla G."/>
            <person name="Ferreira P."/>
            <person name="Barriuso J."/>
            <person name="Kellner H."/>
            <person name="Castanera R."/>
            <person name="Alfaro M."/>
            <person name="Ramirez L."/>
            <person name="Pisabarro A.G."/>
            <person name="Kuo A."/>
            <person name="Tritt A."/>
            <person name="Lipzen A."/>
            <person name="He G."/>
            <person name="Yan M."/>
            <person name="Ng V."/>
            <person name="Cullen D."/>
            <person name="Martin F."/>
            <person name="Rosso M.-N."/>
            <person name="Henrissat B."/>
            <person name="Hibbett D."/>
            <person name="Martinez A.T."/>
            <person name="Grigoriev I.V."/>
        </authorList>
    </citation>
    <scope>NUCLEOTIDE SEQUENCE</scope>
    <source>
        <strain evidence="3">MF-IS2</strain>
    </source>
</reference>
<dbReference type="OrthoDB" id="3269932at2759"/>
<dbReference type="EMBL" id="MU151075">
    <property type="protein sequence ID" value="KAF9452136.1"/>
    <property type="molecule type" value="Genomic_DNA"/>
</dbReference>
<keyword evidence="4" id="KW-1185">Reference proteome</keyword>
<feature type="domain" description="Nephrocystin 3-like N-terminal" evidence="2">
    <location>
        <begin position="30"/>
        <end position="81"/>
    </location>
</feature>
<protein>
    <recommendedName>
        <fullName evidence="2">Nephrocystin 3-like N-terminal domain-containing protein</fullName>
    </recommendedName>
</protein>
<evidence type="ECO:0000313" key="3">
    <source>
        <dbReference type="EMBL" id="KAF9452136.1"/>
    </source>
</evidence>
<name>A0A9P6C4S0_9AGAR</name>
<comment type="caution">
    <text evidence="3">The sequence shown here is derived from an EMBL/GenBank/DDBJ whole genome shotgun (WGS) entry which is preliminary data.</text>
</comment>
<organism evidence="3 4">
    <name type="scientific">Macrolepiota fuliginosa MF-IS2</name>
    <dbReference type="NCBI Taxonomy" id="1400762"/>
    <lineage>
        <taxon>Eukaryota</taxon>
        <taxon>Fungi</taxon>
        <taxon>Dikarya</taxon>
        <taxon>Basidiomycota</taxon>
        <taxon>Agaricomycotina</taxon>
        <taxon>Agaricomycetes</taxon>
        <taxon>Agaricomycetidae</taxon>
        <taxon>Agaricales</taxon>
        <taxon>Agaricineae</taxon>
        <taxon>Agaricaceae</taxon>
        <taxon>Macrolepiota</taxon>
    </lineage>
</organism>
<dbReference type="Proteomes" id="UP000807342">
    <property type="component" value="Unassembled WGS sequence"/>
</dbReference>
<accession>A0A9P6C4S0</accession>